<dbReference type="InterPro" id="IPR002142">
    <property type="entry name" value="Peptidase_S49"/>
</dbReference>
<evidence type="ECO:0000256" key="4">
    <source>
        <dbReference type="ARBA" id="ARBA00022825"/>
    </source>
</evidence>
<dbReference type="Gene3D" id="6.20.330.10">
    <property type="match status" value="1"/>
</dbReference>
<dbReference type="Pfam" id="PF01343">
    <property type="entry name" value="Peptidase_S49"/>
    <property type="match status" value="1"/>
</dbReference>
<evidence type="ECO:0000313" key="8">
    <source>
        <dbReference type="EMBL" id="HIX62677.1"/>
    </source>
</evidence>
<dbReference type="GO" id="GO:0006508">
    <property type="term" value="P:proteolysis"/>
    <property type="evidence" value="ECO:0007669"/>
    <property type="project" value="UniProtKB-KW"/>
</dbReference>
<evidence type="ECO:0000256" key="5">
    <source>
        <dbReference type="SAM" id="MobiDB-lite"/>
    </source>
</evidence>
<feature type="compositionally biased region" description="Low complexity" evidence="5">
    <location>
        <begin position="30"/>
        <end position="51"/>
    </location>
</feature>
<protein>
    <submittedName>
        <fullName evidence="8">S49 family peptidase</fullName>
    </submittedName>
</protein>
<keyword evidence="2" id="KW-0645">Protease</keyword>
<feature type="transmembrane region" description="Helical" evidence="6">
    <location>
        <begin position="88"/>
        <end position="110"/>
    </location>
</feature>
<dbReference type="PANTHER" id="PTHR42987">
    <property type="entry name" value="PEPTIDASE S49"/>
    <property type="match status" value="1"/>
</dbReference>
<feature type="region of interest" description="Disordered" evidence="5">
    <location>
        <begin position="1"/>
        <end position="59"/>
    </location>
</feature>
<dbReference type="Proteomes" id="UP000824248">
    <property type="component" value="Unassembled WGS sequence"/>
</dbReference>
<name>A0A9D2B5X2_9GAMM</name>
<evidence type="ECO:0000256" key="1">
    <source>
        <dbReference type="ARBA" id="ARBA00008683"/>
    </source>
</evidence>
<dbReference type="AlphaFoldDB" id="A0A9D2B5X2"/>
<sequence length="373" mass="41153">MSDEKRHEDTEQPADNQPQDRWTEGPELSARQAQELRQAQQQAKSASASASDDPEVLREQQRLAQQEMLDRWIGGVLVEQRRARRWKLFFRFLFLGVLLLFALSAFYALFGATSGAPEREHLGVVTVRGVIDSESPASAERIIEGLSRAWEAPGAAAVVLHIDSPGGSPVQSQRVFSEILRLREQGDKPIIAVIEDVGASGAYYMAAAADEIVAAPSSLVGSIGVVFASFGFEEAIDRIGVERRLYTSGNHKGFLDPFSPVAPEQREFWQDVMDVTHAQFIEAVRLGRGERLSDDERLFSGLVWSGEQALELGLVDGISSLDTLSRELFGDVRLHDYTPALSPFERVSRQFGRVAAEWLGVSSAGSPVRYQLP</sequence>
<dbReference type="InterPro" id="IPR029045">
    <property type="entry name" value="ClpP/crotonase-like_dom_sf"/>
</dbReference>
<evidence type="ECO:0000256" key="6">
    <source>
        <dbReference type="SAM" id="Phobius"/>
    </source>
</evidence>
<feature type="domain" description="Peptidase S49" evidence="7">
    <location>
        <begin position="185"/>
        <end position="328"/>
    </location>
</feature>
<keyword evidence="3" id="KW-0378">Hydrolase</keyword>
<reference evidence="8" key="1">
    <citation type="journal article" date="2021" name="PeerJ">
        <title>Extensive microbial diversity within the chicken gut microbiome revealed by metagenomics and culture.</title>
        <authorList>
            <person name="Gilroy R."/>
            <person name="Ravi A."/>
            <person name="Getino M."/>
            <person name="Pursley I."/>
            <person name="Horton D.L."/>
            <person name="Alikhan N.F."/>
            <person name="Baker D."/>
            <person name="Gharbi K."/>
            <person name="Hall N."/>
            <person name="Watson M."/>
            <person name="Adriaenssens E.M."/>
            <person name="Foster-Nyarko E."/>
            <person name="Jarju S."/>
            <person name="Secka A."/>
            <person name="Antonio M."/>
            <person name="Oren A."/>
            <person name="Chaudhuri R.R."/>
            <person name="La Ragione R."/>
            <person name="Hildebrand F."/>
            <person name="Pallen M.J."/>
        </authorList>
    </citation>
    <scope>NUCLEOTIDE SEQUENCE</scope>
    <source>
        <strain evidence="8">1193</strain>
    </source>
</reference>
<comment type="similarity">
    <text evidence="1">Belongs to the peptidase S49 family.</text>
</comment>
<dbReference type="PANTHER" id="PTHR42987:SF8">
    <property type="entry name" value="PROTEINASE"/>
    <property type="match status" value="1"/>
</dbReference>
<dbReference type="EMBL" id="DXFC01000320">
    <property type="protein sequence ID" value="HIX62677.1"/>
    <property type="molecule type" value="Genomic_DNA"/>
</dbReference>
<keyword evidence="6" id="KW-0812">Transmembrane</keyword>
<evidence type="ECO:0000256" key="3">
    <source>
        <dbReference type="ARBA" id="ARBA00022801"/>
    </source>
</evidence>
<reference evidence="8" key="2">
    <citation type="submission" date="2021-04" db="EMBL/GenBank/DDBJ databases">
        <authorList>
            <person name="Gilroy R."/>
        </authorList>
    </citation>
    <scope>NUCLEOTIDE SEQUENCE</scope>
    <source>
        <strain evidence="8">1193</strain>
    </source>
</reference>
<keyword evidence="4" id="KW-0720">Serine protease</keyword>
<dbReference type="SUPFAM" id="SSF52096">
    <property type="entry name" value="ClpP/crotonase"/>
    <property type="match status" value="1"/>
</dbReference>
<dbReference type="GO" id="GO:0008236">
    <property type="term" value="F:serine-type peptidase activity"/>
    <property type="evidence" value="ECO:0007669"/>
    <property type="project" value="UniProtKB-KW"/>
</dbReference>
<proteinExistence type="inferred from homology"/>
<keyword evidence="6" id="KW-0472">Membrane</keyword>
<dbReference type="CDD" id="cd07023">
    <property type="entry name" value="S49_Sppa_N_C"/>
    <property type="match status" value="1"/>
</dbReference>
<evidence type="ECO:0000256" key="2">
    <source>
        <dbReference type="ARBA" id="ARBA00022670"/>
    </source>
</evidence>
<keyword evidence="6" id="KW-1133">Transmembrane helix</keyword>
<evidence type="ECO:0000259" key="7">
    <source>
        <dbReference type="Pfam" id="PF01343"/>
    </source>
</evidence>
<dbReference type="InterPro" id="IPR047272">
    <property type="entry name" value="S49_SppA_C"/>
</dbReference>
<organism evidence="8 9">
    <name type="scientific">Candidatus Halomonas stercoripullorum</name>
    <dbReference type="NCBI Taxonomy" id="2838617"/>
    <lineage>
        <taxon>Bacteria</taxon>
        <taxon>Pseudomonadati</taxon>
        <taxon>Pseudomonadota</taxon>
        <taxon>Gammaproteobacteria</taxon>
        <taxon>Oceanospirillales</taxon>
        <taxon>Halomonadaceae</taxon>
        <taxon>Halomonas</taxon>
    </lineage>
</organism>
<evidence type="ECO:0000313" key="9">
    <source>
        <dbReference type="Proteomes" id="UP000824248"/>
    </source>
</evidence>
<gene>
    <name evidence="8" type="ORF">H9854_10645</name>
</gene>
<accession>A0A9D2B5X2</accession>
<feature type="compositionally biased region" description="Basic and acidic residues" evidence="5">
    <location>
        <begin position="1"/>
        <end position="10"/>
    </location>
</feature>
<comment type="caution">
    <text evidence="8">The sequence shown here is derived from an EMBL/GenBank/DDBJ whole genome shotgun (WGS) entry which is preliminary data.</text>
</comment>
<dbReference type="Gene3D" id="3.90.226.10">
    <property type="entry name" value="2-enoyl-CoA Hydratase, Chain A, domain 1"/>
    <property type="match status" value="1"/>
</dbReference>